<feature type="signal peptide" evidence="1">
    <location>
        <begin position="1"/>
        <end position="20"/>
    </location>
</feature>
<comment type="caution">
    <text evidence="4">The sequence shown here is derived from an EMBL/GenBank/DDBJ whole genome shotgun (WGS) entry which is preliminary data.</text>
</comment>
<dbReference type="EMBL" id="CAJNOV010017688">
    <property type="protein sequence ID" value="CAF1611260.1"/>
    <property type="molecule type" value="Genomic_DNA"/>
</dbReference>
<evidence type="ECO:0000313" key="6">
    <source>
        <dbReference type="EMBL" id="CAF2079207.1"/>
    </source>
</evidence>
<dbReference type="EMBL" id="CAJNOW010007419">
    <property type="protein sequence ID" value="CAF1513486.1"/>
    <property type="molecule type" value="Genomic_DNA"/>
</dbReference>
<dbReference type="Proteomes" id="UP000663855">
    <property type="component" value="Unassembled WGS sequence"/>
</dbReference>
<evidence type="ECO:0000313" key="2">
    <source>
        <dbReference type="EMBL" id="CAF1513486.1"/>
    </source>
</evidence>
<dbReference type="EMBL" id="CAJNRG010003157">
    <property type="protein sequence ID" value="CAF2053602.1"/>
    <property type="molecule type" value="Genomic_DNA"/>
</dbReference>
<dbReference type="AlphaFoldDB" id="A0A816KWB1"/>
<gene>
    <name evidence="3" type="ORF">CJN711_LOCUS36529</name>
    <name evidence="2" type="ORF">KQP761_LOCUS15290</name>
    <name evidence="6" type="ORF">MBJ925_LOCUS18165</name>
    <name evidence="8" type="ORF">SMN809_LOCUS56275</name>
    <name evidence="7" type="ORF">UXM345_LOCUS17162</name>
    <name evidence="4" type="ORF">WKI299_LOCUS85</name>
    <name evidence="5" type="ORF">XDN619_LOCUS9178</name>
</gene>
<protein>
    <submittedName>
        <fullName evidence="4">Uncharacterized protein</fullName>
    </submittedName>
</protein>
<dbReference type="EMBL" id="CAJOBF010002202">
    <property type="protein sequence ID" value="CAF4017547.1"/>
    <property type="molecule type" value="Genomic_DNA"/>
</dbReference>
<dbReference type="EMBL" id="CAJNRF010000004">
    <property type="protein sequence ID" value="CAF1927507.1"/>
    <property type="molecule type" value="Genomic_DNA"/>
</dbReference>
<dbReference type="OrthoDB" id="10045775at2759"/>
<sequence>MQLARILILVALLATAVSNAFPSLYASSLNNDPLKFLAKSNNARRDNFDPYGLNSILSRFSKRENWHDIDNNSKYSSDETNFASQL</sequence>
<dbReference type="Proteomes" id="UP000663856">
    <property type="component" value="Unassembled WGS sequence"/>
</dbReference>
<name>A0A816KWB1_9BILA</name>
<dbReference type="Proteomes" id="UP000663824">
    <property type="component" value="Unassembled WGS sequence"/>
</dbReference>
<dbReference type="EMBL" id="CAJNRE010009087">
    <property type="protein sequence ID" value="CAF2079207.1"/>
    <property type="molecule type" value="Genomic_DNA"/>
</dbReference>
<proteinExistence type="predicted"/>
<evidence type="ECO:0000313" key="3">
    <source>
        <dbReference type="EMBL" id="CAF1611260.1"/>
    </source>
</evidence>
<accession>A0A816KWB1</accession>
<evidence type="ECO:0000313" key="4">
    <source>
        <dbReference type="EMBL" id="CAF1927507.1"/>
    </source>
</evidence>
<dbReference type="EMBL" id="CAJOBI010200729">
    <property type="protein sequence ID" value="CAF4990870.1"/>
    <property type="molecule type" value="Genomic_DNA"/>
</dbReference>
<dbReference type="Proteomes" id="UP000663842">
    <property type="component" value="Unassembled WGS sequence"/>
</dbReference>
<keyword evidence="1" id="KW-0732">Signal</keyword>
<evidence type="ECO:0000313" key="5">
    <source>
        <dbReference type="EMBL" id="CAF2053602.1"/>
    </source>
</evidence>
<evidence type="ECO:0000313" key="8">
    <source>
        <dbReference type="EMBL" id="CAF4990870.1"/>
    </source>
</evidence>
<dbReference type="Proteomes" id="UP000663834">
    <property type="component" value="Unassembled WGS sequence"/>
</dbReference>
<evidence type="ECO:0000313" key="7">
    <source>
        <dbReference type="EMBL" id="CAF4017547.1"/>
    </source>
</evidence>
<reference evidence="4" key="1">
    <citation type="submission" date="2021-02" db="EMBL/GenBank/DDBJ databases">
        <authorList>
            <person name="Nowell W R."/>
        </authorList>
    </citation>
    <scope>NUCLEOTIDE SEQUENCE</scope>
</reference>
<evidence type="ECO:0000256" key="1">
    <source>
        <dbReference type="SAM" id="SignalP"/>
    </source>
</evidence>
<organism evidence="4 9">
    <name type="scientific">Rotaria magnacalcarata</name>
    <dbReference type="NCBI Taxonomy" id="392030"/>
    <lineage>
        <taxon>Eukaryota</taxon>
        <taxon>Metazoa</taxon>
        <taxon>Spiralia</taxon>
        <taxon>Gnathifera</taxon>
        <taxon>Rotifera</taxon>
        <taxon>Eurotatoria</taxon>
        <taxon>Bdelloidea</taxon>
        <taxon>Philodinida</taxon>
        <taxon>Philodinidae</taxon>
        <taxon>Rotaria</taxon>
    </lineage>
</organism>
<evidence type="ECO:0000313" key="9">
    <source>
        <dbReference type="Proteomes" id="UP000663856"/>
    </source>
</evidence>
<dbReference type="Proteomes" id="UP000676336">
    <property type="component" value="Unassembled WGS sequence"/>
</dbReference>
<dbReference type="Proteomes" id="UP000663887">
    <property type="component" value="Unassembled WGS sequence"/>
</dbReference>
<feature type="chain" id="PRO_5036230242" evidence="1">
    <location>
        <begin position="21"/>
        <end position="86"/>
    </location>
</feature>